<keyword evidence="3" id="KW-1185">Reference proteome</keyword>
<dbReference type="Proteomes" id="UP000830671">
    <property type="component" value="Chromosome 6"/>
</dbReference>
<proteinExistence type="predicted"/>
<evidence type="ECO:0000313" key="3">
    <source>
        <dbReference type="Proteomes" id="UP000830671"/>
    </source>
</evidence>
<evidence type="ECO:0000313" key="2">
    <source>
        <dbReference type="EMBL" id="UQC86370.1"/>
    </source>
</evidence>
<accession>A0A9Q8SZS8</accession>
<dbReference type="RefSeq" id="XP_049147981.1">
    <property type="nucleotide sequence ID" value="XM_049290836.1"/>
</dbReference>
<organism evidence="2 3">
    <name type="scientific">Colletotrichum lupini</name>
    <dbReference type="NCBI Taxonomy" id="145971"/>
    <lineage>
        <taxon>Eukaryota</taxon>
        <taxon>Fungi</taxon>
        <taxon>Dikarya</taxon>
        <taxon>Ascomycota</taxon>
        <taxon>Pezizomycotina</taxon>
        <taxon>Sordariomycetes</taxon>
        <taxon>Hypocreomycetidae</taxon>
        <taxon>Glomerellales</taxon>
        <taxon>Glomerellaceae</taxon>
        <taxon>Colletotrichum</taxon>
        <taxon>Colletotrichum acutatum species complex</taxon>
    </lineage>
</organism>
<dbReference type="AlphaFoldDB" id="A0A9Q8SZS8"/>
<gene>
    <name evidence="2" type="ORF">CLUP02_11870</name>
</gene>
<reference evidence="2" key="1">
    <citation type="journal article" date="2021" name="Mol. Plant Microbe Interact.">
        <title>Complete Genome Sequence of the Plant-Pathogenic Fungus Colletotrichum lupini.</title>
        <authorList>
            <person name="Baroncelli R."/>
            <person name="Pensec F."/>
            <person name="Da Lio D."/>
            <person name="Boufleur T."/>
            <person name="Vicente I."/>
            <person name="Sarrocco S."/>
            <person name="Picot A."/>
            <person name="Baraldi E."/>
            <person name="Sukno S."/>
            <person name="Thon M."/>
            <person name="Le Floch G."/>
        </authorList>
    </citation>
    <scope>NUCLEOTIDE SEQUENCE</scope>
    <source>
        <strain evidence="2">IMI 504893</strain>
    </source>
</reference>
<dbReference type="EMBL" id="CP019478">
    <property type="protein sequence ID" value="UQC86370.1"/>
    <property type="molecule type" value="Genomic_DNA"/>
</dbReference>
<name>A0A9Q8SZS8_9PEZI</name>
<dbReference type="GeneID" id="73345846"/>
<protein>
    <submittedName>
        <fullName evidence="2">Uncharacterized protein</fullName>
    </submittedName>
</protein>
<feature type="region of interest" description="Disordered" evidence="1">
    <location>
        <begin position="1"/>
        <end position="23"/>
    </location>
</feature>
<evidence type="ECO:0000256" key="1">
    <source>
        <dbReference type="SAM" id="MobiDB-lite"/>
    </source>
</evidence>
<sequence length="322" mass="36472">MSRAVALRQNETKSKKKKSVKHNTGEAAAVGGMAFQMTFVYFVIVAGEVQDEVLGQAMAVSFSYLHQQFPVPLSHVIGFWCFTIKEMSNSGHGRLTHIKPRAEAQKQRFSHPGQFSLAFPLPSEVWLALLLRVPSLAEDLAEESDCPHGENVASVDVDRRGGLGWENPYTPDLGAMRFAALIIRYRRRFVFISNARKKSTRKDMKLPDSKNEITQVPPSCEETRRYVGKMAHQGLPSSTREKRDKDLKHYEKTVYPIDLVSTTKIALIIDTRRHSRSTPRVDLNGLALADSENNLDDEQCEETEEQKELHNLAEYEELTNGW</sequence>
<dbReference type="KEGG" id="clup:CLUP02_11870"/>